<protein>
    <submittedName>
        <fullName evidence="3">Signal transduction protein</fullName>
    </submittedName>
</protein>
<dbReference type="InterPro" id="IPR014408">
    <property type="entry name" value="dGMP_Pdiesterase_EAL/HD-GYP"/>
</dbReference>
<evidence type="ECO:0000313" key="3">
    <source>
        <dbReference type="EMBL" id="EGA63642.1"/>
    </source>
</evidence>
<keyword evidence="4" id="KW-1185">Reference proteome</keyword>
<dbReference type="InterPro" id="IPR052340">
    <property type="entry name" value="RNase_Y/CdgJ"/>
</dbReference>
<feature type="domain" description="HDOD" evidence="2">
    <location>
        <begin position="202"/>
        <end position="389"/>
    </location>
</feature>
<dbReference type="PROSITE" id="PS51833">
    <property type="entry name" value="HDOD"/>
    <property type="match status" value="1"/>
</dbReference>
<dbReference type="Proteomes" id="UP000004371">
    <property type="component" value="Unassembled WGS sequence"/>
</dbReference>
<comment type="caution">
    <text evidence="3">The sequence shown here is derived from an EMBL/GenBank/DDBJ whole genome shotgun (WGS) entry which is preliminary data.</text>
</comment>
<dbReference type="OrthoDB" id="9804751at2"/>
<dbReference type="STRING" id="945543.VIBR0546_08627"/>
<dbReference type="PANTHER" id="PTHR33525:SF4">
    <property type="entry name" value="CYCLIC DI-GMP PHOSPHODIESTERASE CDGJ"/>
    <property type="match status" value="1"/>
</dbReference>
<dbReference type="Pfam" id="PF00563">
    <property type="entry name" value="EAL"/>
    <property type="match status" value="1"/>
</dbReference>
<dbReference type="PANTHER" id="PTHR33525">
    <property type="match status" value="1"/>
</dbReference>
<dbReference type="SMART" id="SM00052">
    <property type="entry name" value="EAL"/>
    <property type="match status" value="1"/>
</dbReference>
<dbReference type="Pfam" id="PF08668">
    <property type="entry name" value="HDOD"/>
    <property type="match status" value="1"/>
</dbReference>
<dbReference type="PROSITE" id="PS50883">
    <property type="entry name" value="EAL"/>
    <property type="match status" value="1"/>
</dbReference>
<dbReference type="PIRSF" id="PIRSF003180">
    <property type="entry name" value="DiGMPpdiest_YuxH"/>
    <property type="match status" value="1"/>
</dbReference>
<dbReference type="eggNOG" id="COG3434">
    <property type="taxonomic scope" value="Bacteria"/>
</dbReference>
<dbReference type="InterPro" id="IPR001633">
    <property type="entry name" value="EAL_dom"/>
</dbReference>
<evidence type="ECO:0000259" key="1">
    <source>
        <dbReference type="PROSITE" id="PS50883"/>
    </source>
</evidence>
<proteinExistence type="predicted"/>
<dbReference type="InterPro" id="IPR013976">
    <property type="entry name" value="HDOD"/>
</dbReference>
<dbReference type="InterPro" id="IPR035919">
    <property type="entry name" value="EAL_sf"/>
</dbReference>
<dbReference type="SUPFAM" id="SSF109604">
    <property type="entry name" value="HD-domain/PDEase-like"/>
    <property type="match status" value="1"/>
</dbReference>
<dbReference type="EMBL" id="AEVS01000112">
    <property type="protein sequence ID" value="EGA63642.1"/>
    <property type="molecule type" value="Genomic_DNA"/>
</dbReference>
<accession>E8M071</accession>
<reference evidence="3 4" key="1">
    <citation type="journal article" date="2012" name="Int. J. Syst. Evol. Microbiol.">
        <title>Vibrio caribbeanicus sp. nov., isolated from the marine sponge Scleritoderma cyanea.</title>
        <authorList>
            <person name="Hoffmann M."/>
            <person name="Monday S.R."/>
            <person name="Allard M.W."/>
            <person name="Strain E.A."/>
            <person name="Whittaker P."/>
            <person name="Naum M."/>
            <person name="McCarthy P.J."/>
            <person name="Lopez J.V."/>
            <person name="Fischer M."/>
            <person name="Brown E.W."/>
        </authorList>
    </citation>
    <scope>NUCLEOTIDE SEQUENCE [LARGE SCALE GENOMIC DNA]</scope>
    <source>
        <strain evidence="3 4">LMG 20546</strain>
    </source>
</reference>
<dbReference type="SUPFAM" id="SSF141868">
    <property type="entry name" value="EAL domain-like"/>
    <property type="match status" value="1"/>
</dbReference>
<gene>
    <name evidence="3" type="ORF">VIBR0546_08627</name>
</gene>
<dbReference type="AlphaFoldDB" id="E8M071"/>
<evidence type="ECO:0000259" key="2">
    <source>
        <dbReference type="PROSITE" id="PS51833"/>
    </source>
</evidence>
<feature type="domain" description="EAL" evidence="1">
    <location>
        <begin position="1"/>
        <end position="208"/>
    </location>
</feature>
<dbReference type="RefSeq" id="WP_006881482.1">
    <property type="nucleotide sequence ID" value="NZ_AEVS01000112.1"/>
</dbReference>
<sequence>MRDTFVARQPILNAKRQTLGYELLFRDGENNAYPSHIESNRATYRLIVENFLSIGTNPGLVTSRCFINFPHESLVRLLPLSLPKEQIVVEILETCTPNDELYAAVQEIHANGYLIALDDFVYKPEWERFLPFVQIVKIDIMATGLEESCALIKERLAMGVKRKFLAERVETEAEFIATRSAGFSFFQGYFFSKPQIVRQRYVSPDQMIAMELFRAVCQPEVDFEQIENIVARDVALSYKLLRFVNTMSNRIEVPISSFRQALVYLGQDKLKIFVSLAVASFVSANKPKEIYALCLQRAQFFLLMSDDNPFDQLRDQAFIIGLFSMLDALLDMPLQELVDQLPLCKAIKLALLEREGPYGTLLRLEECYESADWNGMESACQQLNLSINEVMPRINQAQRWSQDLIKVF</sequence>
<name>E8M071_9VIBR</name>
<dbReference type="Gene3D" id="1.10.3210.10">
    <property type="entry name" value="Hypothetical protein af1432"/>
    <property type="match status" value="1"/>
</dbReference>
<organism evidence="3 4">
    <name type="scientific">Vibrio brasiliensis LMG 20546</name>
    <dbReference type="NCBI Taxonomy" id="945543"/>
    <lineage>
        <taxon>Bacteria</taxon>
        <taxon>Pseudomonadati</taxon>
        <taxon>Pseudomonadota</taxon>
        <taxon>Gammaproteobacteria</taxon>
        <taxon>Vibrionales</taxon>
        <taxon>Vibrionaceae</taxon>
        <taxon>Vibrio</taxon>
        <taxon>Vibrio oreintalis group</taxon>
    </lineage>
</organism>
<evidence type="ECO:0000313" key="4">
    <source>
        <dbReference type="Proteomes" id="UP000004371"/>
    </source>
</evidence>
<dbReference type="Gene3D" id="3.20.20.450">
    <property type="entry name" value="EAL domain"/>
    <property type="match status" value="1"/>
</dbReference>